<dbReference type="Pfam" id="PF18306">
    <property type="entry name" value="LDcluster4"/>
    <property type="match status" value="1"/>
</dbReference>
<reference evidence="3" key="1">
    <citation type="submission" date="2017-09" db="EMBL/GenBank/DDBJ databases">
        <title>Depth-based differentiation of microbial function through sediment-hosted aquifers and enrichment of novel symbionts in the deep terrestrial subsurface.</title>
        <authorList>
            <person name="Probst A.J."/>
            <person name="Ladd B."/>
            <person name="Jarett J.K."/>
            <person name="Geller-Mcgrath D.E."/>
            <person name="Sieber C.M.K."/>
            <person name="Emerson J.B."/>
            <person name="Anantharaman K."/>
            <person name="Thomas B.C."/>
            <person name="Malmstrom R."/>
            <person name="Stieglmeier M."/>
            <person name="Klingl A."/>
            <person name="Woyke T."/>
            <person name="Ryan C.M."/>
            <person name="Banfield J.F."/>
        </authorList>
    </citation>
    <scope>NUCLEOTIDE SEQUENCE [LARGE SCALE GENOMIC DNA]</scope>
</reference>
<evidence type="ECO:0000313" key="2">
    <source>
        <dbReference type="EMBL" id="PIU47101.1"/>
    </source>
</evidence>
<evidence type="ECO:0000256" key="1">
    <source>
        <dbReference type="SAM" id="MobiDB-lite"/>
    </source>
</evidence>
<proteinExistence type="predicted"/>
<evidence type="ECO:0000313" key="3">
    <source>
        <dbReference type="Proteomes" id="UP000228777"/>
    </source>
</evidence>
<dbReference type="SUPFAM" id="SSF102405">
    <property type="entry name" value="MCP/YpsA-like"/>
    <property type="match status" value="1"/>
</dbReference>
<accession>A0A2M6Z3X9</accession>
<protein>
    <recommendedName>
        <fullName evidence="4">TIGR00725 family protein</fullName>
    </recommendedName>
</protein>
<dbReference type="Gene3D" id="3.40.50.450">
    <property type="match status" value="1"/>
</dbReference>
<gene>
    <name evidence="2" type="ORF">COS93_00805</name>
</gene>
<organism evidence="2 3">
    <name type="scientific">bacterium (Candidatus Gribaldobacteria) CG07_land_8_20_14_0_80_33_18</name>
    <dbReference type="NCBI Taxonomy" id="2014272"/>
    <lineage>
        <taxon>Bacteria</taxon>
        <taxon>Candidatus Gribaldobacteria</taxon>
    </lineage>
</organism>
<feature type="region of interest" description="Disordered" evidence="1">
    <location>
        <begin position="190"/>
        <end position="213"/>
    </location>
</feature>
<dbReference type="InterPro" id="IPR041164">
    <property type="entry name" value="LDcluster4"/>
</dbReference>
<dbReference type="Proteomes" id="UP000228777">
    <property type="component" value="Unassembled WGS sequence"/>
</dbReference>
<comment type="caution">
    <text evidence="2">The sequence shown here is derived from an EMBL/GenBank/DDBJ whole genome shotgun (WGS) entry which is preliminary data.</text>
</comment>
<evidence type="ECO:0008006" key="4">
    <source>
        <dbReference type="Google" id="ProtNLM"/>
    </source>
</evidence>
<dbReference type="AlphaFoldDB" id="A0A2M6Z3X9"/>
<sequence>MGNDSKYKIVVSGAADISHCCLKIKQLSEEVGKEIIRQRGVLLTGATTGAPYFAAKGAKEIKGTSIGFSPASSEKEHIRVYHLPIDKFDLIVYTGFDYVGRNLILTKAADGVIIICGRTGTLNEFTVAFEAKLPIGVLENSGGTADLIPEILKRGHRPEKKIVFDSNPKKLVSKLIQLIKKEKRSNNKYIKNSPRGIISSKTKFPRKGIPQGK</sequence>
<dbReference type="EMBL" id="PEWP01000015">
    <property type="protein sequence ID" value="PIU47101.1"/>
    <property type="molecule type" value="Genomic_DNA"/>
</dbReference>
<name>A0A2M6Z3X9_9BACT</name>